<proteinExistence type="predicted"/>
<evidence type="ECO:0000256" key="1">
    <source>
        <dbReference type="SAM" id="SignalP"/>
    </source>
</evidence>
<sequence length="291" mass="30621">MKRILTGVALVTTAALATATPAMAAAPKDPVVAVKKKLSPGTGVKFTERATLDVDGDRQVFARRSGVMQAGKSGIAASDITGKLNITSKDLDEIEEILGEDEELSELMRAMAKPERTIRVGTTSYMSGNMWTLLLPEGHTWFKAPNGPAGGTMGIYGQPINPAEIGTLKTLLKGAKATSSGYTGKITVGNLWKASPWLRSSWASTPTAKSKAAISWRLTVNAAGLPTRLVSTYPVSALLGSGKGTLSVDTTYSGWGSKVSIKAPSTEVSDKMADGETEIPRLEIPLSRLAD</sequence>
<organism evidence="2 3">
    <name type="scientific">Nonomuraea aridisoli</name>
    <dbReference type="NCBI Taxonomy" id="2070368"/>
    <lineage>
        <taxon>Bacteria</taxon>
        <taxon>Bacillati</taxon>
        <taxon>Actinomycetota</taxon>
        <taxon>Actinomycetes</taxon>
        <taxon>Streptosporangiales</taxon>
        <taxon>Streptosporangiaceae</taxon>
        <taxon>Nonomuraea</taxon>
    </lineage>
</organism>
<dbReference type="AlphaFoldDB" id="A0A2W2DUI7"/>
<gene>
    <name evidence="2" type="ORF">C1J01_27740</name>
</gene>
<feature type="chain" id="PRO_5015964846" evidence="1">
    <location>
        <begin position="25"/>
        <end position="291"/>
    </location>
</feature>
<accession>A0A2W2DUI7</accession>
<reference evidence="2 3" key="1">
    <citation type="submission" date="2018-01" db="EMBL/GenBank/DDBJ databases">
        <title>Draft genome sequence of Nonomuraea sp. KC333.</title>
        <authorList>
            <person name="Sahin N."/>
            <person name="Saygin H."/>
            <person name="Ay H."/>
        </authorList>
    </citation>
    <scope>NUCLEOTIDE SEQUENCE [LARGE SCALE GENOMIC DNA]</scope>
    <source>
        <strain evidence="2 3">KC333</strain>
    </source>
</reference>
<feature type="signal peptide" evidence="1">
    <location>
        <begin position="1"/>
        <end position="24"/>
    </location>
</feature>
<dbReference type="EMBL" id="POUD01000135">
    <property type="protein sequence ID" value="PZG14173.1"/>
    <property type="molecule type" value="Genomic_DNA"/>
</dbReference>
<protein>
    <submittedName>
        <fullName evidence="2">Uncharacterized protein</fullName>
    </submittedName>
</protein>
<dbReference type="OrthoDB" id="3515039at2"/>
<dbReference type="Proteomes" id="UP000249304">
    <property type="component" value="Unassembled WGS sequence"/>
</dbReference>
<dbReference type="RefSeq" id="WP_111181921.1">
    <property type="nucleotide sequence ID" value="NZ_POUD01000135.1"/>
</dbReference>
<name>A0A2W2DUI7_9ACTN</name>
<evidence type="ECO:0000313" key="2">
    <source>
        <dbReference type="EMBL" id="PZG14173.1"/>
    </source>
</evidence>
<evidence type="ECO:0000313" key="3">
    <source>
        <dbReference type="Proteomes" id="UP000249304"/>
    </source>
</evidence>
<comment type="caution">
    <text evidence="2">The sequence shown here is derived from an EMBL/GenBank/DDBJ whole genome shotgun (WGS) entry which is preliminary data.</text>
</comment>
<keyword evidence="1" id="KW-0732">Signal</keyword>
<keyword evidence="3" id="KW-1185">Reference proteome</keyword>